<gene>
    <name evidence="1" type="ORF">B0A54_05589</name>
</gene>
<reference evidence="1 2" key="1">
    <citation type="submission" date="2017-03" db="EMBL/GenBank/DDBJ databases">
        <title>Genomes of endolithic fungi from Antarctica.</title>
        <authorList>
            <person name="Coleine C."/>
            <person name="Masonjones S."/>
            <person name="Stajich J.E."/>
        </authorList>
    </citation>
    <scope>NUCLEOTIDE SEQUENCE [LARGE SCALE GENOMIC DNA]</scope>
    <source>
        <strain evidence="1 2">CCFEE 5311</strain>
    </source>
</reference>
<proteinExistence type="predicted"/>
<dbReference type="OrthoDB" id="5345571at2759"/>
<accession>A0A4U0V522</accession>
<evidence type="ECO:0000313" key="2">
    <source>
        <dbReference type="Proteomes" id="UP000310066"/>
    </source>
</evidence>
<evidence type="ECO:0008006" key="3">
    <source>
        <dbReference type="Google" id="ProtNLM"/>
    </source>
</evidence>
<sequence>MPERALITLAQDAEDASSGLRVFRDSLPRNATQITGVIGEFFAISATLRQLDSAEGDPRLQPSFYRIREDVGLLCRSLQTTVGDVFAMFARSRDRSRQMVWEDLQHKMNQDEGEGLLDRLRCYRGVLQALFDVVIGRWPSSLVELRRQLANLAAAQGVPSSSSGRYIT</sequence>
<dbReference type="EMBL" id="NAJP01000017">
    <property type="protein sequence ID" value="TKA43830.1"/>
    <property type="molecule type" value="Genomic_DNA"/>
</dbReference>
<name>A0A4U0V522_9PEZI</name>
<organism evidence="1 2">
    <name type="scientific">Friedmanniomyces endolithicus</name>
    <dbReference type="NCBI Taxonomy" id="329885"/>
    <lineage>
        <taxon>Eukaryota</taxon>
        <taxon>Fungi</taxon>
        <taxon>Dikarya</taxon>
        <taxon>Ascomycota</taxon>
        <taxon>Pezizomycotina</taxon>
        <taxon>Dothideomycetes</taxon>
        <taxon>Dothideomycetidae</taxon>
        <taxon>Mycosphaerellales</taxon>
        <taxon>Teratosphaeriaceae</taxon>
        <taxon>Friedmanniomyces</taxon>
    </lineage>
</organism>
<evidence type="ECO:0000313" key="1">
    <source>
        <dbReference type="EMBL" id="TKA43830.1"/>
    </source>
</evidence>
<comment type="caution">
    <text evidence="1">The sequence shown here is derived from an EMBL/GenBank/DDBJ whole genome shotgun (WGS) entry which is preliminary data.</text>
</comment>
<dbReference type="AlphaFoldDB" id="A0A4U0V522"/>
<dbReference type="Proteomes" id="UP000310066">
    <property type="component" value="Unassembled WGS sequence"/>
</dbReference>
<protein>
    <recommendedName>
        <fullName evidence="3">Fungal N-terminal domain-containing protein</fullName>
    </recommendedName>
</protein>